<reference evidence="1" key="1">
    <citation type="submission" date="2019-12" db="EMBL/GenBank/DDBJ databases">
        <title>Novel species isolated from a subtropical stream in China.</title>
        <authorList>
            <person name="Lu H."/>
        </authorList>
    </citation>
    <scope>NUCLEOTIDE SEQUENCE [LARGE SCALE GENOMIC DNA]</scope>
    <source>
        <strain evidence="1">FT93W</strain>
    </source>
</reference>
<evidence type="ECO:0008006" key="3">
    <source>
        <dbReference type="Google" id="ProtNLM"/>
    </source>
</evidence>
<protein>
    <recommendedName>
        <fullName evidence="3">Gluconate 2-dehydrogenase subunit 3 family protein</fullName>
    </recommendedName>
</protein>
<gene>
    <name evidence="1" type="ORF">GTP23_13545</name>
</gene>
<proteinExistence type="predicted"/>
<dbReference type="AlphaFoldDB" id="A0A845HXF6"/>
<dbReference type="InterPro" id="IPR027056">
    <property type="entry name" value="Gluconate_2DH_su3"/>
</dbReference>
<accession>A0A845HXF6</accession>
<sequence>MIARDNSDADSAANAAYSTAQLAVLDLLLASAIPASGRKPAGNAVGFAAFAVQAGMQTWLAEGLDSVDALAVQQHGMALAALAPAPQQELITAARRKQFRFFGELSGLLMQCYYQHDAVLEAIGQEARPPFPQGYVVHDGDLSLLEAVYERGPIYRSTD</sequence>
<dbReference type="RefSeq" id="WP_161035674.1">
    <property type="nucleotide sequence ID" value="NZ_WWCL01000003.1"/>
</dbReference>
<dbReference type="Proteomes" id="UP000444316">
    <property type="component" value="Unassembled WGS sequence"/>
</dbReference>
<dbReference type="Pfam" id="PF13618">
    <property type="entry name" value="Gluconate_2-dh3"/>
    <property type="match status" value="1"/>
</dbReference>
<comment type="caution">
    <text evidence="1">The sequence shown here is derived from an EMBL/GenBank/DDBJ whole genome shotgun (WGS) entry which is preliminary data.</text>
</comment>
<keyword evidence="2" id="KW-1185">Reference proteome</keyword>
<evidence type="ECO:0000313" key="2">
    <source>
        <dbReference type="Proteomes" id="UP000444316"/>
    </source>
</evidence>
<evidence type="ECO:0000313" key="1">
    <source>
        <dbReference type="EMBL" id="MYN46074.1"/>
    </source>
</evidence>
<name>A0A845HXF6_9BURK</name>
<dbReference type="EMBL" id="WWCL01000003">
    <property type="protein sequence ID" value="MYN46074.1"/>
    <property type="molecule type" value="Genomic_DNA"/>
</dbReference>
<organism evidence="1 2">
    <name type="scientific">Duganella fentianensis</name>
    <dbReference type="NCBI Taxonomy" id="2692177"/>
    <lineage>
        <taxon>Bacteria</taxon>
        <taxon>Pseudomonadati</taxon>
        <taxon>Pseudomonadota</taxon>
        <taxon>Betaproteobacteria</taxon>
        <taxon>Burkholderiales</taxon>
        <taxon>Oxalobacteraceae</taxon>
        <taxon>Telluria group</taxon>
        <taxon>Duganella</taxon>
    </lineage>
</organism>